<evidence type="ECO:0000256" key="2">
    <source>
        <dbReference type="SAM" id="Phobius"/>
    </source>
</evidence>
<gene>
    <name evidence="3" type="ORF">F8R14_05080</name>
</gene>
<feature type="compositionally biased region" description="Polar residues" evidence="1">
    <location>
        <begin position="129"/>
        <end position="139"/>
    </location>
</feature>
<organism evidence="3 4">
    <name type="scientific">Veillonella seminalis</name>
    <dbReference type="NCBI Taxonomy" id="1502943"/>
    <lineage>
        <taxon>Bacteria</taxon>
        <taxon>Bacillati</taxon>
        <taxon>Bacillota</taxon>
        <taxon>Negativicutes</taxon>
        <taxon>Veillonellales</taxon>
        <taxon>Veillonellaceae</taxon>
        <taxon>Veillonella</taxon>
    </lineage>
</organism>
<comment type="caution">
    <text evidence="3">The sequence shown here is derived from an EMBL/GenBank/DDBJ whole genome shotgun (WGS) entry which is preliminary data.</text>
</comment>
<evidence type="ECO:0000313" key="4">
    <source>
        <dbReference type="Proteomes" id="UP000434554"/>
    </source>
</evidence>
<name>A0A833CC45_9FIRM</name>
<dbReference type="GeneID" id="83054404"/>
<feature type="region of interest" description="Disordered" evidence="1">
    <location>
        <begin position="122"/>
        <end position="153"/>
    </location>
</feature>
<dbReference type="Proteomes" id="UP000434554">
    <property type="component" value="Unassembled WGS sequence"/>
</dbReference>
<keyword evidence="2" id="KW-1133">Transmembrane helix</keyword>
<keyword evidence="2" id="KW-0812">Transmembrane</keyword>
<feature type="transmembrane region" description="Helical" evidence="2">
    <location>
        <begin position="21"/>
        <end position="42"/>
    </location>
</feature>
<evidence type="ECO:0000256" key="1">
    <source>
        <dbReference type="SAM" id="MobiDB-lite"/>
    </source>
</evidence>
<proteinExistence type="predicted"/>
<dbReference type="RefSeq" id="WP_006555801.1">
    <property type="nucleotide sequence ID" value="NZ_CALMIE010000053.1"/>
</dbReference>
<accession>A0A833CC45</accession>
<sequence>MSEERPRPQRLKNLSNHLRRLVKSTTFWLWLIIIAMAGYIAYQQAQIDELATRVYGQYNMSDMDSFDYRITNLEHISNAHAARLKEAEKDIWTLRKEINNLQWRLMQLEWIHPEITVPQAAPEKPSLKDFNSNPQNVPNPLQPGESIFNDKTP</sequence>
<evidence type="ECO:0000313" key="3">
    <source>
        <dbReference type="EMBL" id="KAB1478540.1"/>
    </source>
</evidence>
<reference evidence="3 4" key="1">
    <citation type="submission" date="2019-09" db="EMBL/GenBank/DDBJ databases">
        <title>Draft genome sequence of 3 type strains from the CCUG.</title>
        <authorList>
            <person name="Pineiro-Iglesias B."/>
            <person name="Tunovic T."/>
            <person name="Unosson C."/>
            <person name="Inganas E."/>
            <person name="Ohlen M."/>
            <person name="Cardew S."/>
            <person name="Jensie-Markopoulos S."/>
            <person name="Salva-Serra F."/>
            <person name="Jaen-Luchoro D."/>
            <person name="Karlsson R."/>
            <person name="Svensson-Stadler L."/>
            <person name="Chun J."/>
            <person name="Moore E."/>
        </authorList>
    </citation>
    <scope>NUCLEOTIDE SEQUENCE [LARGE SCALE GENOMIC DNA]</scope>
    <source>
        <strain evidence="3 4">CCUG 65427</strain>
    </source>
</reference>
<protein>
    <submittedName>
        <fullName evidence="3">Uncharacterized protein</fullName>
    </submittedName>
</protein>
<dbReference type="AlphaFoldDB" id="A0A833CC45"/>
<keyword evidence="2" id="KW-0472">Membrane</keyword>
<dbReference type="EMBL" id="WBKH01000005">
    <property type="protein sequence ID" value="KAB1478540.1"/>
    <property type="molecule type" value="Genomic_DNA"/>
</dbReference>